<dbReference type="Pfam" id="PF13622">
    <property type="entry name" value="4HBT_3"/>
    <property type="match status" value="1"/>
</dbReference>
<evidence type="ECO:0000259" key="2">
    <source>
        <dbReference type="Pfam" id="PF13622"/>
    </source>
</evidence>
<feature type="compositionally biased region" description="Low complexity" evidence="1">
    <location>
        <begin position="105"/>
        <end position="116"/>
    </location>
</feature>
<keyword evidence="5" id="KW-1185">Reference proteome</keyword>
<dbReference type="SUPFAM" id="SSF54637">
    <property type="entry name" value="Thioesterase/thiol ester dehydrase-isomerase"/>
    <property type="match status" value="2"/>
</dbReference>
<feature type="domain" description="Acyl-CoA thioesterase-like N-terminal HotDog" evidence="2">
    <location>
        <begin position="32"/>
        <end position="104"/>
    </location>
</feature>
<dbReference type="InterPro" id="IPR049449">
    <property type="entry name" value="TesB_ACOT8-like_N"/>
</dbReference>
<feature type="domain" description="Acyl-CoA thioesterase-like C-terminal" evidence="3">
    <location>
        <begin position="178"/>
        <end position="311"/>
    </location>
</feature>
<dbReference type="InterPro" id="IPR042171">
    <property type="entry name" value="Acyl-CoA_hotdog"/>
</dbReference>
<dbReference type="Proteomes" id="UP000557566">
    <property type="component" value="Unassembled WGS sequence"/>
</dbReference>
<feature type="region of interest" description="Disordered" evidence="1">
    <location>
        <begin position="101"/>
        <end position="120"/>
    </location>
</feature>
<proteinExistence type="predicted"/>
<dbReference type="InterPro" id="IPR052389">
    <property type="entry name" value="Sec_Metab_Biosynth-Assoc"/>
</dbReference>
<gene>
    <name evidence="4" type="ORF">G6O67_007881</name>
</gene>
<dbReference type="AlphaFoldDB" id="A0A8H4PN40"/>
<dbReference type="InterPro" id="IPR049450">
    <property type="entry name" value="ACOT8-like_C"/>
</dbReference>
<accession>A0A8H4PN40</accession>
<dbReference type="PANTHER" id="PTHR38110:SF1">
    <property type="entry name" value="THIOESTERASE DOMAIN-CONTAINING PROTEIN"/>
    <property type="match status" value="1"/>
</dbReference>
<evidence type="ECO:0000259" key="3">
    <source>
        <dbReference type="Pfam" id="PF20789"/>
    </source>
</evidence>
<dbReference type="EMBL" id="JAAVMX010000009">
    <property type="protein sequence ID" value="KAF4504430.1"/>
    <property type="molecule type" value="Genomic_DNA"/>
</dbReference>
<dbReference type="InterPro" id="IPR029069">
    <property type="entry name" value="HotDog_dom_sf"/>
</dbReference>
<reference evidence="4 5" key="1">
    <citation type="journal article" date="2020" name="Genome Biol. Evol.">
        <title>A new high-quality draft genome assembly of the Chinese cordyceps Ophiocordyceps sinensis.</title>
        <authorList>
            <person name="Shu R."/>
            <person name="Zhang J."/>
            <person name="Meng Q."/>
            <person name="Zhang H."/>
            <person name="Zhou G."/>
            <person name="Li M."/>
            <person name="Wu P."/>
            <person name="Zhao Y."/>
            <person name="Chen C."/>
            <person name="Qin Q."/>
        </authorList>
    </citation>
    <scope>NUCLEOTIDE SEQUENCE [LARGE SCALE GENOMIC DNA]</scope>
    <source>
        <strain evidence="4 5">IOZ07</strain>
    </source>
</reference>
<dbReference type="Gene3D" id="2.40.160.210">
    <property type="entry name" value="Acyl-CoA thioesterase, double hotdog domain"/>
    <property type="match status" value="1"/>
</dbReference>
<evidence type="ECO:0000256" key="1">
    <source>
        <dbReference type="SAM" id="MobiDB-lite"/>
    </source>
</evidence>
<protein>
    <recommendedName>
        <fullName evidence="6">Thioesterase family protein</fullName>
    </recommendedName>
</protein>
<name>A0A8H4PN40_9HYPO</name>
<comment type="caution">
    <text evidence="4">The sequence shown here is derived from an EMBL/GenBank/DDBJ whole genome shotgun (WGS) entry which is preliminary data.</text>
</comment>
<organism evidence="4 5">
    <name type="scientific">Ophiocordyceps sinensis</name>
    <dbReference type="NCBI Taxonomy" id="72228"/>
    <lineage>
        <taxon>Eukaryota</taxon>
        <taxon>Fungi</taxon>
        <taxon>Dikarya</taxon>
        <taxon>Ascomycota</taxon>
        <taxon>Pezizomycotina</taxon>
        <taxon>Sordariomycetes</taxon>
        <taxon>Hypocreomycetidae</taxon>
        <taxon>Hypocreales</taxon>
        <taxon>Ophiocordycipitaceae</taxon>
        <taxon>Ophiocordyceps</taxon>
    </lineage>
</organism>
<sequence length="332" mass="36133">MSHSTSIPCSLHETTRVTRLDESTYSAHLSPAYCIGTVPNGGYVASIFLHAAKAYMAARGQPDALAVHWQFLGRTRAGPAVIRIAEAKTGRAVSVLHMTLHQSRDSSSAGRSRMGGASQGPEVAAYVTHGNMDAETGITLPTGWHLPEPPAPADLAGLPSGRDPSWERLHTHLTRRLPMLNNLEYYTLRAGHLRPAAQHLWIRLARGGDVFTDSALGFVVDAVAAMLVDAYRPPTRDAPVLAPGGFSHAKALWYPTVTMSLEVKKRLPPEGAEWLRLYAWARVIRNGRYDAQLLVFDRHGDLVASSSQLALAVDLERNYANRGEPPDGKSKI</sequence>
<evidence type="ECO:0000313" key="5">
    <source>
        <dbReference type="Proteomes" id="UP000557566"/>
    </source>
</evidence>
<dbReference type="PANTHER" id="PTHR38110">
    <property type="entry name" value="CHROMOSOME 23, WHOLE GENOME SHOTGUN SEQUENCE"/>
    <property type="match status" value="1"/>
</dbReference>
<dbReference type="Pfam" id="PF20789">
    <property type="entry name" value="4HBT_3C"/>
    <property type="match status" value="1"/>
</dbReference>
<evidence type="ECO:0008006" key="6">
    <source>
        <dbReference type="Google" id="ProtNLM"/>
    </source>
</evidence>
<evidence type="ECO:0000313" key="4">
    <source>
        <dbReference type="EMBL" id="KAF4504430.1"/>
    </source>
</evidence>